<comment type="caution">
    <text evidence="1">The sequence shown here is derived from an EMBL/GenBank/DDBJ whole genome shotgun (WGS) entry which is preliminary data.</text>
</comment>
<gene>
    <name evidence="1" type="ORF">SCALOS_LOCUS7221</name>
</gene>
<sequence length="51" mass="6013">MEKVIPCFRKHGKYSVFPVQKHGKACYKMLHYVEFRNEDSKIQLSAKIGNQ</sequence>
<feature type="non-terminal residue" evidence="1">
    <location>
        <position position="51"/>
    </location>
</feature>
<dbReference type="EMBL" id="CAJVPM010015651">
    <property type="protein sequence ID" value="CAG8609208.1"/>
    <property type="molecule type" value="Genomic_DNA"/>
</dbReference>
<protein>
    <submittedName>
        <fullName evidence="1">5267_t:CDS:1</fullName>
    </submittedName>
</protein>
<reference evidence="1" key="1">
    <citation type="submission" date="2021-06" db="EMBL/GenBank/DDBJ databases">
        <authorList>
            <person name="Kallberg Y."/>
            <person name="Tangrot J."/>
            <person name="Rosling A."/>
        </authorList>
    </citation>
    <scope>NUCLEOTIDE SEQUENCE</scope>
    <source>
        <strain evidence="1">AU212A</strain>
    </source>
</reference>
<evidence type="ECO:0000313" key="1">
    <source>
        <dbReference type="EMBL" id="CAG8609208.1"/>
    </source>
</evidence>
<keyword evidence="2" id="KW-1185">Reference proteome</keyword>
<proteinExistence type="predicted"/>
<dbReference type="Proteomes" id="UP000789860">
    <property type="component" value="Unassembled WGS sequence"/>
</dbReference>
<evidence type="ECO:0000313" key="2">
    <source>
        <dbReference type="Proteomes" id="UP000789860"/>
    </source>
</evidence>
<name>A0ACA9MRI5_9GLOM</name>
<accession>A0ACA9MRI5</accession>
<organism evidence="1 2">
    <name type="scientific">Scutellospora calospora</name>
    <dbReference type="NCBI Taxonomy" id="85575"/>
    <lineage>
        <taxon>Eukaryota</taxon>
        <taxon>Fungi</taxon>
        <taxon>Fungi incertae sedis</taxon>
        <taxon>Mucoromycota</taxon>
        <taxon>Glomeromycotina</taxon>
        <taxon>Glomeromycetes</taxon>
        <taxon>Diversisporales</taxon>
        <taxon>Gigasporaceae</taxon>
        <taxon>Scutellospora</taxon>
    </lineage>
</organism>